<dbReference type="EMBL" id="JAIEZQ010000001">
    <property type="protein sequence ID" value="MBY9074168.1"/>
    <property type="molecule type" value="Genomic_DNA"/>
</dbReference>
<protein>
    <recommendedName>
        <fullName evidence="4">Secreted protein with PEP-CTERM sorting signal</fullName>
    </recommendedName>
</protein>
<keyword evidence="1" id="KW-1133">Transmembrane helix</keyword>
<feature type="transmembrane region" description="Helical" evidence="1">
    <location>
        <begin position="6"/>
        <end position="27"/>
    </location>
</feature>
<name>A0ABS7RJC0_9ACTN</name>
<sequence>MGLLRTSAAGLGLSALGLLGGFVAGLLRRRTPSHYVGDRHAPRAH</sequence>
<evidence type="ECO:0008006" key="4">
    <source>
        <dbReference type="Google" id="ProtNLM"/>
    </source>
</evidence>
<keyword evidence="1" id="KW-0812">Transmembrane</keyword>
<evidence type="ECO:0000313" key="3">
    <source>
        <dbReference type="Proteomes" id="UP000754710"/>
    </source>
</evidence>
<keyword evidence="3" id="KW-1185">Reference proteome</keyword>
<comment type="caution">
    <text evidence="2">The sequence shown here is derived from an EMBL/GenBank/DDBJ whole genome shotgun (WGS) entry which is preliminary data.</text>
</comment>
<dbReference type="Proteomes" id="UP000754710">
    <property type="component" value="Unassembled WGS sequence"/>
</dbReference>
<dbReference type="RefSeq" id="WP_221023875.1">
    <property type="nucleotide sequence ID" value="NZ_JAIEZQ010000001.1"/>
</dbReference>
<evidence type="ECO:0000313" key="2">
    <source>
        <dbReference type="EMBL" id="MBY9074168.1"/>
    </source>
</evidence>
<reference evidence="2 3" key="1">
    <citation type="submission" date="2021-08" db="EMBL/GenBank/DDBJ databases">
        <title>Nocardioides bacterium WL0053 sp. nov., isolated from the sediment.</title>
        <authorList>
            <person name="Wang L."/>
            <person name="Zhang D."/>
            <person name="Zhang A."/>
        </authorList>
    </citation>
    <scope>NUCLEOTIDE SEQUENCE [LARGE SCALE GENOMIC DNA]</scope>
    <source>
        <strain evidence="2 3">WL0053</strain>
    </source>
</reference>
<accession>A0ABS7RJC0</accession>
<keyword evidence="1" id="KW-0472">Membrane</keyword>
<gene>
    <name evidence="2" type="ORF">K1X13_04945</name>
</gene>
<proteinExistence type="predicted"/>
<evidence type="ECO:0000256" key="1">
    <source>
        <dbReference type="SAM" id="Phobius"/>
    </source>
</evidence>
<organism evidence="2 3">
    <name type="scientific">Nocardioides jiangsuensis</name>
    <dbReference type="NCBI Taxonomy" id="2866161"/>
    <lineage>
        <taxon>Bacteria</taxon>
        <taxon>Bacillati</taxon>
        <taxon>Actinomycetota</taxon>
        <taxon>Actinomycetes</taxon>
        <taxon>Propionibacteriales</taxon>
        <taxon>Nocardioidaceae</taxon>
        <taxon>Nocardioides</taxon>
    </lineage>
</organism>